<proteinExistence type="predicted"/>
<dbReference type="Proteomes" id="UP000034228">
    <property type="component" value="Unassembled WGS sequence"/>
</dbReference>
<dbReference type="SMART" id="SM00052">
    <property type="entry name" value="EAL"/>
    <property type="match status" value="1"/>
</dbReference>
<dbReference type="NCBIfam" id="TIGR00254">
    <property type="entry name" value="GGDEF"/>
    <property type="match status" value="1"/>
</dbReference>
<accession>A0A0M2V1N9</accession>
<feature type="domain" description="PAC" evidence="3">
    <location>
        <begin position="1025"/>
        <end position="1076"/>
    </location>
</feature>
<dbReference type="EMBL" id="LAHO01000014">
    <property type="protein sequence ID" value="KKO44757.1"/>
    <property type="molecule type" value="Genomic_DNA"/>
</dbReference>
<dbReference type="InterPro" id="IPR013783">
    <property type="entry name" value="Ig-like_fold"/>
</dbReference>
<dbReference type="CDD" id="cd01948">
    <property type="entry name" value="EAL"/>
    <property type="match status" value="1"/>
</dbReference>
<feature type="signal peptide" evidence="2">
    <location>
        <begin position="1"/>
        <end position="19"/>
    </location>
</feature>
<feature type="domain" description="EAL" evidence="4">
    <location>
        <begin position="1250"/>
        <end position="1502"/>
    </location>
</feature>
<dbReference type="InterPro" id="IPR001610">
    <property type="entry name" value="PAC"/>
</dbReference>
<evidence type="ECO:0000259" key="4">
    <source>
        <dbReference type="PROSITE" id="PS50883"/>
    </source>
</evidence>
<dbReference type="InterPro" id="IPR001633">
    <property type="entry name" value="EAL_dom"/>
</dbReference>
<name>A0A0M2V1N9_9GAMM</name>
<dbReference type="NCBIfam" id="TIGR00229">
    <property type="entry name" value="sensory_box"/>
    <property type="match status" value="1"/>
</dbReference>
<gene>
    <name evidence="6" type="ORF">WG68_14120</name>
</gene>
<dbReference type="PROSITE" id="PS50113">
    <property type="entry name" value="PAC"/>
    <property type="match status" value="2"/>
</dbReference>
<dbReference type="InterPro" id="IPR015943">
    <property type="entry name" value="WD40/YVTN_repeat-like_dom_sf"/>
</dbReference>
<dbReference type="InterPro" id="IPR043128">
    <property type="entry name" value="Rev_trsase/Diguanyl_cyclase"/>
</dbReference>
<sequence length="1507" mass="170416">MARAALFSLLLIVSGASLAQIPLLQPLTPDQGLSQGSVYDLMIDANGFLWVATAGGLNRFDANKVSRMAGAEHGFDDIAFVKVLEDQQGQIWAAAQHIGLYLYQPDKGTFDLFMAIPPLSEIEKYQSINDVIEQDAEHLLLLINDELHRLHKKSGQTMRLFSLKEYDVTDGWLRTLFLHGDYLYLGAVNGLLQYELATGRHQFVQYIDRLSAAEDQLNVKHLSVAAERLYIGTVEGLYSLSLTELELAADLAEAPQQTRLHITDYNIWQLHWRGTEALVATEQGLFNFDSEHNTLQLLLRFSDSELGLYDNNIIVLAADEFGGYWLGSRDDGAFYWHPRSLAFEHVSRQTTLGKQLSNDKVFQLASDPEQNLWIATNNGLNKLNVSTGASSSFFVSADLKANWHAGSIQQLFFDLDNPTLLWFTASTGLNLFDTKSEMLLPLPVANEADLQLLQTSYYFHVAKLQGNTQLYFYHDGKVYRYTPASGVITELTIFQQLPIHYYSGIVGSLPGRPEQVLVATSDQLWLYHSALDKISLIFQATPYQPMLQRHADKMVLDDYGVLWIGINGIGLLGFDNESLELKHQFSTADKLIAEQSYALQKDKLGNIWFSSHSGLSRLQPDTLQIEHFSKADGLRVHEYNGTASTVLADGRIAFGSMRGVTLVNPELLNNSEPRPKVNITDISVLAGDFTARSGILNNKQLQLSHEDLGIQLQFSAMHFRDNHKMRYRIWLEGRDKLEYPEQRANNVVFPRLRSGSYKFNVVAIAPHTGQESEVSSISLHIAPAPWRSNWALLLYTLLGLWLLYYLYRLRREQQLLINEAHQEVATSEQRLKQALASVDSGAFEWRADKNTLYSSRMQLMLGYGDLMNHITLQQHLSLIHPEDRAGYEQQWQRFLQHPTSSFDITYRLKHKDGHWLWFRDQGRATALDNSEQVIKVTGTYSNITETRANMEKAKLFGEAFQQTRDWVVILDSKQRVIAANQSFSTAFGSVEQYLDNPRTHHLGISLVRRRFYTKLLHELASGAHWQGEESVITPDGRERPTLINISAIGEAQQVAFYVLVFTDITAQKLAEEELRYLANYDALTGLPNRALLMDRILHAMEQSRREKKSLALCFIDLDKFKQVNDSLGHDIGDLLLKEVARRLGLSLRERDTVARLGGDEFVVLLEGYRRGENVSMVARKMLSVVSEPMQLGPHTVGVSPSIGIALYPDDALTAQELLKHADVAMYHAKEAGRNNFQFFTQEMNEKAHMQLARETRLRKAHKNKEFFNVYQPIIDSRQQKMVGVEVLMRWQSVDGIVSPVEFIPLAEELRLIISMTQQLLERALADLCQWRSAGIDIYLSVNLATQHLEQSNLASHTAALLHKYQLPASCLRFEVTESALMNDQQGAIETMLALNALGIQLALDDFGTGYSSLKYLKQLPIDAIKIDRSFVSDIGIDQSDEAIIDAMLSMANSLGMYCIAEGVETEEQLAFFTERQCVLIQGFLFSKPLAGEQIPEFWQQQLAAKSE</sequence>
<dbReference type="Gene3D" id="3.30.70.270">
    <property type="match status" value="1"/>
</dbReference>
<dbReference type="SUPFAM" id="SSF63829">
    <property type="entry name" value="Calcium-dependent phosphotriesterase"/>
    <property type="match status" value="2"/>
</dbReference>
<reference evidence="6 7" key="1">
    <citation type="submission" date="2015-03" db="EMBL/GenBank/DDBJ databases">
        <title>Draft genome sequences of two protease-producing strains of Arsukibacterium isolated from two cold and alkaline environments.</title>
        <authorList>
            <person name="Lylloff J.E."/>
            <person name="Skov L.B."/>
            <person name="Jepsen M."/>
            <person name="Hallin P.F."/>
            <person name="Sorensen S.J."/>
            <person name="Stougaard P."/>
            <person name="Glaring M.A."/>
        </authorList>
    </citation>
    <scope>NUCLEOTIDE SEQUENCE [LARGE SCALE GENOMIC DNA]</scope>
    <source>
        <strain evidence="6 7">GCM72</strain>
    </source>
</reference>
<dbReference type="SUPFAM" id="SSF55785">
    <property type="entry name" value="PYP-like sensor domain (PAS domain)"/>
    <property type="match status" value="2"/>
</dbReference>
<dbReference type="CDD" id="cd00130">
    <property type="entry name" value="PAS"/>
    <property type="match status" value="2"/>
</dbReference>
<evidence type="ECO:0000259" key="5">
    <source>
        <dbReference type="PROSITE" id="PS50887"/>
    </source>
</evidence>
<organism evidence="6 7">
    <name type="scientific">Arsukibacterium ikkense</name>
    <dbReference type="NCBI Taxonomy" id="336831"/>
    <lineage>
        <taxon>Bacteria</taxon>
        <taxon>Pseudomonadati</taxon>
        <taxon>Pseudomonadota</taxon>
        <taxon>Gammaproteobacteria</taxon>
        <taxon>Chromatiales</taxon>
        <taxon>Chromatiaceae</taxon>
        <taxon>Arsukibacterium</taxon>
    </lineage>
</organism>
<feature type="chain" id="PRO_5005644379" evidence="2">
    <location>
        <begin position="20"/>
        <end position="1507"/>
    </location>
</feature>
<dbReference type="PANTHER" id="PTHR44757">
    <property type="entry name" value="DIGUANYLATE CYCLASE DGCP"/>
    <property type="match status" value="1"/>
</dbReference>
<dbReference type="SMART" id="SM00086">
    <property type="entry name" value="PAC"/>
    <property type="match status" value="2"/>
</dbReference>
<dbReference type="Gene3D" id="2.60.40.10">
    <property type="entry name" value="Immunoglobulins"/>
    <property type="match status" value="1"/>
</dbReference>
<dbReference type="InterPro" id="IPR000014">
    <property type="entry name" value="PAS"/>
</dbReference>
<dbReference type="InterPro" id="IPR029787">
    <property type="entry name" value="Nucleotide_cyclase"/>
</dbReference>
<dbReference type="Pfam" id="PF00990">
    <property type="entry name" value="GGDEF"/>
    <property type="match status" value="1"/>
</dbReference>
<dbReference type="PANTHER" id="PTHR44757:SF2">
    <property type="entry name" value="BIOFILM ARCHITECTURE MAINTENANCE PROTEIN MBAA"/>
    <property type="match status" value="1"/>
</dbReference>
<dbReference type="PROSITE" id="PS50887">
    <property type="entry name" value="GGDEF"/>
    <property type="match status" value="1"/>
</dbReference>
<dbReference type="Pfam" id="PF08447">
    <property type="entry name" value="PAS_3"/>
    <property type="match status" value="1"/>
</dbReference>
<evidence type="ECO:0000256" key="2">
    <source>
        <dbReference type="SAM" id="SignalP"/>
    </source>
</evidence>
<dbReference type="Gene3D" id="3.30.450.20">
    <property type="entry name" value="PAS domain"/>
    <property type="match status" value="2"/>
</dbReference>
<dbReference type="InterPro" id="IPR011110">
    <property type="entry name" value="Reg_prop"/>
</dbReference>
<feature type="domain" description="GGDEF" evidence="5">
    <location>
        <begin position="1108"/>
        <end position="1241"/>
    </location>
</feature>
<protein>
    <submittedName>
        <fullName evidence="6">Diguanylate cyclase</fullName>
    </submittedName>
</protein>
<dbReference type="Gene3D" id="2.130.10.10">
    <property type="entry name" value="YVTN repeat-like/Quinoprotein amine dehydrogenase"/>
    <property type="match status" value="3"/>
</dbReference>
<dbReference type="SMART" id="SM00267">
    <property type="entry name" value="GGDEF"/>
    <property type="match status" value="1"/>
</dbReference>
<comment type="caution">
    <text evidence="6">The sequence shown here is derived from an EMBL/GenBank/DDBJ whole genome shotgun (WGS) entry which is preliminary data.</text>
</comment>
<dbReference type="Pfam" id="PF13426">
    <property type="entry name" value="PAS_9"/>
    <property type="match status" value="1"/>
</dbReference>
<comment type="cofactor">
    <cofactor evidence="1">
        <name>Mg(2+)</name>
        <dbReference type="ChEBI" id="CHEBI:18420"/>
    </cofactor>
</comment>
<evidence type="ECO:0000313" key="6">
    <source>
        <dbReference type="EMBL" id="KKO44757.1"/>
    </source>
</evidence>
<feature type="domain" description="PAC" evidence="3">
    <location>
        <begin position="902"/>
        <end position="955"/>
    </location>
</feature>
<dbReference type="GO" id="GO:0003824">
    <property type="term" value="F:catalytic activity"/>
    <property type="evidence" value="ECO:0007669"/>
    <property type="project" value="UniProtKB-ARBA"/>
</dbReference>
<evidence type="ECO:0000313" key="7">
    <source>
        <dbReference type="Proteomes" id="UP000034228"/>
    </source>
</evidence>
<dbReference type="CDD" id="cd01949">
    <property type="entry name" value="GGDEF"/>
    <property type="match status" value="1"/>
</dbReference>
<dbReference type="PATRIC" id="fig|336831.14.peg.1450"/>
<dbReference type="InterPro" id="IPR035965">
    <property type="entry name" value="PAS-like_dom_sf"/>
</dbReference>
<dbReference type="InterPro" id="IPR000700">
    <property type="entry name" value="PAS-assoc_C"/>
</dbReference>
<dbReference type="STRING" id="336831.WG68_14120"/>
<evidence type="ECO:0000259" key="3">
    <source>
        <dbReference type="PROSITE" id="PS50113"/>
    </source>
</evidence>
<dbReference type="InterPro" id="IPR052155">
    <property type="entry name" value="Biofilm_reg_signaling"/>
</dbReference>
<dbReference type="Pfam" id="PF00563">
    <property type="entry name" value="EAL"/>
    <property type="match status" value="1"/>
</dbReference>
<evidence type="ECO:0000256" key="1">
    <source>
        <dbReference type="ARBA" id="ARBA00001946"/>
    </source>
</evidence>
<dbReference type="PROSITE" id="PS50883">
    <property type="entry name" value="EAL"/>
    <property type="match status" value="1"/>
</dbReference>
<keyword evidence="2" id="KW-0732">Signal</keyword>
<dbReference type="SUPFAM" id="SSF141868">
    <property type="entry name" value="EAL domain-like"/>
    <property type="match status" value="1"/>
</dbReference>
<dbReference type="InterPro" id="IPR013655">
    <property type="entry name" value="PAS_fold_3"/>
</dbReference>
<dbReference type="InterPro" id="IPR035919">
    <property type="entry name" value="EAL_sf"/>
</dbReference>
<dbReference type="Gene3D" id="3.20.20.450">
    <property type="entry name" value="EAL domain"/>
    <property type="match status" value="1"/>
</dbReference>
<dbReference type="InterPro" id="IPR000160">
    <property type="entry name" value="GGDEF_dom"/>
</dbReference>
<dbReference type="Pfam" id="PF07494">
    <property type="entry name" value="Reg_prop"/>
    <property type="match status" value="1"/>
</dbReference>
<dbReference type="FunFam" id="3.30.70.270:FF:000001">
    <property type="entry name" value="Diguanylate cyclase domain protein"/>
    <property type="match status" value="1"/>
</dbReference>
<keyword evidence="7" id="KW-1185">Reference proteome</keyword>
<dbReference type="SUPFAM" id="SSF55073">
    <property type="entry name" value="Nucleotide cyclase"/>
    <property type="match status" value="1"/>
</dbReference>